<feature type="region of interest" description="Disordered" evidence="1">
    <location>
        <begin position="253"/>
        <end position="305"/>
    </location>
</feature>
<evidence type="ECO:0000256" key="1">
    <source>
        <dbReference type="SAM" id="MobiDB-lite"/>
    </source>
</evidence>
<dbReference type="Proteomes" id="UP001176059">
    <property type="component" value="Unassembled WGS sequence"/>
</dbReference>
<evidence type="ECO:0000313" key="2">
    <source>
        <dbReference type="EMBL" id="KAJ3720841.1"/>
    </source>
</evidence>
<name>A0AA38MRR3_9AGAR</name>
<gene>
    <name evidence="3" type="ORF">DFJ43DRAFT_493113</name>
    <name evidence="2" type="ORF">DFJ43DRAFT_718122</name>
</gene>
<feature type="region of interest" description="Disordered" evidence="1">
    <location>
        <begin position="150"/>
        <end position="233"/>
    </location>
</feature>
<sequence length="305" mass="33839">MRKLESKQKHYDLESVFKSETRRKVLNSYVRLKVNNHKGALRRLVLASLKNSTRKDLAQTALKIQQSLGISFTNNDNSRFMARVALLRQYTQDNVIGKDEGDDQKKQDSFFVGFDTWLGAKVAVWGNNFDSEDWRNYLTQTLAAENNANNTTIATPPDVQDLPTSQLPSDRVGLVSGPDRPIAPLPTRRIPSSLQHSIPVPTQSRFPDPAPCYPPSSPRLASSSGHRRSVSASIEGTGGLAPFRFDSSPIMQSHHLRSNSSTPHHNNGNSRFPSTNLLGMQVPPSSSPASNFESTGRTSAFRPWE</sequence>
<accession>A0AA38MRR3</accession>
<feature type="compositionally biased region" description="Pro residues" evidence="1">
    <location>
        <begin position="208"/>
        <end position="217"/>
    </location>
</feature>
<keyword evidence="4" id="KW-1185">Reference proteome</keyword>
<protein>
    <submittedName>
        <fullName evidence="2">Uncharacterized protein</fullName>
    </submittedName>
</protein>
<proteinExistence type="predicted"/>
<feature type="compositionally biased region" description="Polar residues" evidence="1">
    <location>
        <begin position="258"/>
        <end position="298"/>
    </location>
</feature>
<organism evidence="2 4">
    <name type="scientific">Lentinula guzmanii</name>
    <dbReference type="NCBI Taxonomy" id="2804957"/>
    <lineage>
        <taxon>Eukaryota</taxon>
        <taxon>Fungi</taxon>
        <taxon>Dikarya</taxon>
        <taxon>Basidiomycota</taxon>
        <taxon>Agaricomycotina</taxon>
        <taxon>Agaricomycetes</taxon>
        <taxon>Agaricomycetidae</taxon>
        <taxon>Agaricales</taxon>
        <taxon>Marasmiineae</taxon>
        <taxon>Omphalotaceae</taxon>
        <taxon>Lentinula</taxon>
    </lineage>
</organism>
<reference evidence="2" key="2">
    <citation type="journal article" date="2023" name="Proc. Natl. Acad. Sci. U.S.A.">
        <title>A global phylogenomic analysis of the shiitake genus Lentinula.</title>
        <authorList>
            <person name="Sierra-Patev S."/>
            <person name="Min B."/>
            <person name="Naranjo-Ortiz M."/>
            <person name="Looney B."/>
            <person name="Konkel Z."/>
            <person name="Slot J.C."/>
            <person name="Sakamoto Y."/>
            <person name="Steenwyk J.L."/>
            <person name="Rokas A."/>
            <person name="Carro J."/>
            <person name="Camarero S."/>
            <person name="Ferreira P."/>
            <person name="Molpeceres G."/>
            <person name="Ruiz-Duenas F.J."/>
            <person name="Serrano A."/>
            <person name="Henrissat B."/>
            <person name="Drula E."/>
            <person name="Hughes K.W."/>
            <person name="Mata J.L."/>
            <person name="Ishikawa N.K."/>
            <person name="Vargas-Isla R."/>
            <person name="Ushijima S."/>
            <person name="Smith C.A."/>
            <person name="Donoghue J."/>
            <person name="Ahrendt S."/>
            <person name="Andreopoulos W."/>
            <person name="He G."/>
            <person name="LaButti K."/>
            <person name="Lipzen A."/>
            <person name="Ng V."/>
            <person name="Riley R."/>
            <person name="Sandor L."/>
            <person name="Barry K."/>
            <person name="Martinez A.T."/>
            <person name="Xiao Y."/>
            <person name="Gibbons J.G."/>
            <person name="Terashima K."/>
            <person name="Grigoriev I.V."/>
            <person name="Hibbett D."/>
        </authorList>
    </citation>
    <scope>NUCLEOTIDE SEQUENCE</scope>
    <source>
        <strain evidence="2">ET3784</strain>
    </source>
</reference>
<reference evidence="2" key="1">
    <citation type="submission" date="2022-08" db="EMBL/GenBank/DDBJ databases">
        <authorList>
            <consortium name="DOE Joint Genome Institute"/>
            <person name="Min B."/>
            <person name="Sierra-Patev S."/>
            <person name="Naranjo-Ortiz M."/>
            <person name="Looney B."/>
            <person name="Konkel Z."/>
            <person name="Slot J.C."/>
            <person name="Sakamoto Y."/>
            <person name="Steenwyk J.L."/>
            <person name="Rokas A."/>
            <person name="Carro J."/>
            <person name="Camarero S."/>
            <person name="Ferreira P."/>
            <person name="Molpeceres G."/>
            <person name="Ruiz-duenas F.J."/>
            <person name="Serrano A."/>
            <person name="Henrissat B."/>
            <person name="Drula E."/>
            <person name="Hughes K.W."/>
            <person name="Mata J.L."/>
            <person name="Ishikawa N.K."/>
            <person name="Vargas-Isla R."/>
            <person name="Ushijima S."/>
            <person name="Smith C.A."/>
            <person name="Ahrendt S."/>
            <person name="Andreopoulos W."/>
            <person name="He G."/>
            <person name="LaButti K."/>
            <person name="Lipzen A."/>
            <person name="Ng V."/>
            <person name="Riley R."/>
            <person name="Sandor L."/>
            <person name="Barry K."/>
            <person name="Martinez A.T."/>
            <person name="Xiao Y."/>
            <person name="Gibbons J.G."/>
            <person name="Terashima K."/>
            <person name="Hibbett D.S."/>
            <person name="Grigoriev I.V."/>
        </authorList>
    </citation>
    <scope>NUCLEOTIDE SEQUENCE</scope>
    <source>
        <strain evidence="2">ET3784</strain>
    </source>
</reference>
<dbReference type="AlphaFoldDB" id="A0AA38MRR3"/>
<feature type="compositionally biased region" description="Polar residues" evidence="1">
    <location>
        <begin position="190"/>
        <end position="205"/>
    </location>
</feature>
<comment type="caution">
    <text evidence="2">The sequence shown here is derived from an EMBL/GenBank/DDBJ whole genome shotgun (WGS) entry which is preliminary data.</text>
</comment>
<dbReference type="EMBL" id="JANVFO010000060">
    <property type="protein sequence ID" value="KAJ3720841.1"/>
    <property type="molecule type" value="Genomic_DNA"/>
</dbReference>
<evidence type="ECO:0000313" key="4">
    <source>
        <dbReference type="Proteomes" id="UP001176059"/>
    </source>
</evidence>
<evidence type="ECO:0000313" key="3">
    <source>
        <dbReference type="EMBL" id="KAJ3729005.1"/>
    </source>
</evidence>
<dbReference type="EMBL" id="JANVFO010000038">
    <property type="protein sequence ID" value="KAJ3729005.1"/>
    <property type="molecule type" value="Genomic_DNA"/>
</dbReference>